<dbReference type="SUPFAM" id="SSF53474">
    <property type="entry name" value="alpha/beta-Hydrolases"/>
    <property type="match status" value="1"/>
</dbReference>
<protein>
    <submittedName>
        <fullName evidence="2">Alpha/beta hydrolase</fullName>
    </submittedName>
</protein>
<dbReference type="RefSeq" id="WP_083128276.1">
    <property type="nucleotide sequence ID" value="NZ_MVIM01000017.1"/>
</dbReference>
<dbReference type="Pfam" id="PF00561">
    <property type="entry name" value="Abhydrolase_1"/>
    <property type="match status" value="1"/>
</dbReference>
<organism evidence="2 3">
    <name type="scientific">Mycolicibacterium tusciae</name>
    <dbReference type="NCBI Taxonomy" id="75922"/>
    <lineage>
        <taxon>Bacteria</taxon>
        <taxon>Bacillati</taxon>
        <taxon>Actinomycetota</taxon>
        <taxon>Actinomycetes</taxon>
        <taxon>Mycobacteriales</taxon>
        <taxon>Mycobacteriaceae</taxon>
        <taxon>Mycolicibacterium</taxon>
    </lineage>
</organism>
<name>A0A1X0JH88_9MYCO</name>
<keyword evidence="2" id="KW-0378">Hydrolase</keyword>
<reference evidence="2 3" key="1">
    <citation type="submission" date="2017-02" db="EMBL/GenBank/DDBJ databases">
        <title>The new phylogeny of genus Mycobacterium.</title>
        <authorList>
            <person name="Tortoli E."/>
            <person name="Trovato A."/>
            <person name="Cirillo D.M."/>
        </authorList>
    </citation>
    <scope>NUCLEOTIDE SEQUENCE [LARGE SCALE GENOMIC DNA]</scope>
    <source>
        <strain evidence="2 3">DSM 44338</strain>
    </source>
</reference>
<dbReference type="STRING" id="75922.BST47_24455"/>
<sequence>MKWRIGVIAIVVVVAALVVNAFLVARATRQAQAFDGGRVIELEGPDLNVKEFGPPGDRAVVLLHGYSASVQWWDRVAAALPAQRVIAIDLVGHGGSEAPRNAESYRVESQADAVRKALDALEVRHAVLVGHSMGGFVALALAGHDPERVERVVISDTPAEMSLAQMPALAGLACAPIIGQAIDRLRPVDAISDSALQTGFATDFAVPSLAHRSLEQLTHSGLCHARGQGGAPAAVDRIARLEQPVLVVWGERDVLTPTATNVERYREAGLTPVVIRGSGHSPMVEAPGEFVNAITEFIQ</sequence>
<comment type="caution">
    <text evidence="2">The sequence shown here is derived from an EMBL/GenBank/DDBJ whole genome shotgun (WGS) entry which is preliminary data.</text>
</comment>
<dbReference type="InterPro" id="IPR029058">
    <property type="entry name" value="AB_hydrolase_fold"/>
</dbReference>
<accession>A0A1X0JH88</accession>
<gene>
    <name evidence="2" type="ORF">BST47_24455</name>
</gene>
<dbReference type="InterPro" id="IPR000073">
    <property type="entry name" value="AB_hydrolase_1"/>
</dbReference>
<dbReference type="AlphaFoldDB" id="A0A1X0JH88"/>
<dbReference type="GO" id="GO:0016020">
    <property type="term" value="C:membrane"/>
    <property type="evidence" value="ECO:0007669"/>
    <property type="project" value="TreeGrafter"/>
</dbReference>
<feature type="domain" description="AB hydrolase-1" evidence="1">
    <location>
        <begin position="59"/>
        <end position="170"/>
    </location>
</feature>
<dbReference type="EMBL" id="MVIM01000017">
    <property type="protein sequence ID" value="ORB62228.1"/>
    <property type="molecule type" value="Genomic_DNA"/>
</dbReference>
<proteinExistence type="predicted"/>
<dbReference type="PRINTS" id="PR00111">
    <property type="entry name" value="ABHYDROLASE"/>
</dbReference>
<dbReference type="Gene3D" id="3.40.50.1820">
    <property type="entry name" value="alpha/beta hydrolase"/>
    <property type="match status" value="1"/>
</dbReference>
<evidence type="ECO:0000313" key="3">
    <source>
        <dbReference type="Proteomes" id="UP000192411"/>
    </source>
</evidence>
<dbReference type="InterPro" id="IPR050266">
    <property type="entry name" value="AB_hydrolase_sf"/>
</dbReference>
<evidence type="ECO:0000313" key="2">
    <source>
        <dbReference type="EMBL" id="ORB62228.1"/>
    </source>
</evidence>
<dbReference type="GO" id="GO:0016787">
    <property type="term" value="F:hydrolase activity"/>
    <property type="evidence" value="ECO:0007669"/>
    <property type="project" value="UniProtKB-KW"/>
</dbReference>
<dbReference type="Proteomes" id="UP000192411">
    <property type="component" value="Unassembled WGS sequence"/>
</dbReference>
<evidence type="ECO:0000259" key="1">
    <source>
        <dbReference type="Pfam" id="PF00561"/>
    </source>
</evidence>
<keyword evidence="3" id="KW-1185">Reference proteome</keyword>
<dbReference type="OrthoDB" id="5495375at2"/>
<dbReference type="PANTHER" id="PTHR43798">
    <property type="entry name" value="MONOACYLGLYCEROL LIPASE"/>
    <property type="match status" value="1"/>
</dbReference>
<dbReference type="PANTHER" id="PTHR43798:SF33">
    <property type="entry name" value="HYDROLASE, PUTATIVE (AFU_ORTHOLOGUE AFUA_2G14860)-RELATED"/>
    <property type="match status" value="1"/>
</dbReference>